<dbReference type="Proteomes" id="UP000445144">
    <property type="component" value="Unassembled WGS sequence"/>
</dbReference>
<dbReference type="EMBL" id="CACVBR010000026">
    <property type="protein sequence ID" value="CAA7196553.1"/>
    <property type="molecule type" value="Genomic_DNA"/>
</dbReference>
<dbReference type="RefSeq" id="WP_162033355.1">
    <property type="nucleotide sequence ID" value="NZ_CACVBR010000026.1"/>
</dbReference>
<name>A0A6N4XDA0_9FLAO</name>
<keyword evidence="4" id="KW-1185">Reference proteome</keyword>
<evidence type="ECO:0000313" key="3">
    <source>
        <dbReference type="EMBL" id="CAA7196553.1"/>
    </source>
</evidence>
<evidence type="ECO:0000313" key="4">
    <source>
        <dbReference type="Proteomes" id="UP000445144"/>
    </source>
</evidence>
<evidence type="ECO:0000259" key="2">
    <source>
        <dbReference type="Pfam" id="PF20545"/>
    </source>
</evidence>
<keyword evidence="1" id="KW-0732">Signal</keyword>
<feature type="domain" description="DUF6759" evidence="2">
    <location>
        <begin position="107"/>
        <end position="198"/>
    </location>
</feature>
<organism evidence="3 4">
    <name type="scientific">Chryseobacterium potabilaquae</name>
    <dbReference type="NCBI Taxonomy" id="2675057"/>
    <lineage>
        <taxon>Bacteria</taxon>
        <taxon>Pseudomonadati</taxon>
        <taxon>Bacteroidota</taxon>
        <taxon>Flavobacteriia</taxon>
        <taxon>Flavobacteriales</taxon>
        <taxon>Weeksellaceae</taxon>
        <taxon>Chryseobacterium group</taxon>
        <taxon>Chryseobacterium</taxon>
    </lineage>
</organism>
<dbReference type="Pfam" id="PF20545">
    <property type="entry name" value="DUF6759"/>
    <property type="match status" value="1"/>
</dbReference>
<feature type="signal peptide" evidence="1">
    <location>
        <begin position="1"/>
        <end position="22"/>
    </location>
</feature>
<evidence type="ECO:0000256" key="1">
    <source>
        <dbReference type="SAM" id="SignalP"/>
    </source>
</evidence>
<feature type="chain" id="PRO_5026793388" description="DUF6759 domain-containing protein" evidence="1">
    <location>
        <begin position="23"/>
        <end position="208"/>
    </location>
</feature>
<reference evidence="3 4" key="1">
    <citation type="submission" date="2020-01" db="EMBL/GenBank/DDBJ databases">
        <authorList>
            <person name="Rodrigo-Torres L."/>
            <person name="Arahal R. D."/>
            <person name="Lucena T."/>
        </authorList>
    </citation>
    <scope>NUCLEOTIDE SEQUENCE [LARGE SCALE GENOMIC DNA]</scope>
    <source>
        <strain evidence="3 4">CECT 9293</strain>
    </source>
</reference>
<gene>
    <name evidence="3" type="ORF">CHRY9293_02634</name>
</gene>
<protein>
    <recommendedName>
        <fullName evidence="2">DUF6759 domain-containing protein</fullName>
    </recommendedName>
</protein>
<dbReference type="AlphaFoldDB" id="A0A6N4XDA0"/>
<sequence>MRNKLLMSLLLLILALPKMICAQGNSNNILKSNNIQEIENYLKIAHPDDPKRMVLKPRLVALKNKAWTEGKNIPKPKESTMNNIVITQKPVIDESQEFNRLIMLTPQEHSGKTVKLLNTMFNEDIDSNEAILLFKNQSDCNLILRIHGKENYSMAVPTHGENFIVVNKDSYNLTANVCHSSYSSYKEVRKGMVITIANSQNRPENNIF</sequence>
<dbReference type="InterPro" id="IPR046647">
    <property type="entry name" value="DUF6759"/>
</dbReference>
<accession>A0A6N4XDA0</accession>
<proteinExistence type="predicted"/>